<organism evidence="3 4">
    <name type="scientific">Nannochloropsis salina CCMP1776</name>
    <dbReference type="NCBI Taxonomy" id="1027361"/>
    <lineage>
        <taxon>Eukaryota</taxon>
        <taxon>Sar</taxon>
        <taxon>Stramenopiles</taxon>
        <taxon>Ochrophyta</taxon>
        <taxon>Eustigmatophyceae</taxon>
        <taxon>Eustigmatales</taxon>
        <taxon>Monodopsidaceae</taxon>
        <taxon>Microchloropsis</taxon>
        <taxon>Microchloropsis salina</taxon>
    </lineage>
</organism>
<dbReference type="Gene3D" id="1.25.40.10">
    <property type="entry name" value="Tetratricopeptide repeat domain"/>
    <property type="match status" value="2"/>
</dbReference>
<gene>
    <name evidence="3" type="ORF">NSK_008626</name>
</gene>
<evidence type="ECO:0000256" key="1">
    <source>
        <dbReference type="ARBA" id="ARBA00010080"/>
    </source>
</evidence>
<comment type="similarity">
    <text evidence="1">Belongs to the CNOT10 family.</text>
</comment>
<name>A0A4D9CTP2_9STRA</name>
<feature type="region of interest" description="Disordered" evidence="2">
    <location>
        <begin position="588"/>
        <end position="620"/>
    </location>
</feature>
<dbReference type="PANTHER" id="PTHR12979:SF5">
    <property type="entry name" value="CCR4-NOT TRANSCRIPTION COMPLEX SUBUNIT 10"/>
    <property type="match status" value="1"/>
</dbReference>
<accession>A0A4D9CTP2</accession>
<feature type="region of interest" description="Disordered" evidence="2">
    <location>
        <begin position="391"/>
        <end position="410"/>
    </location>
</feature>
<dbReference type="InterPro" id="IPR019734">
    <property type="entry name" value="TPR_rpt"/>
</dbReference>
<evidence type="ECO:0000313" key="3">
    <source>
        <dbReference type="EMBL" id="TFJ80068.1"/>
    </source>
</evidence>
<dbReference type="GO" id="GO:0030014">
    <property type="term" value="C:CCR4-NOT complex"/>
    <property type="evidence" value="ECO:0007669"/>
    <property type="project" value="InterPro"/>
</dbReference>
<protein>
    <recommendedName>
        <fullName evidence="5">CCR4-NOT transcription complex subunit 10</fullName>
    </recommendedName>
</protein>
<dbReference type="SUPFAM" id="SSF48452">
    <property type="entry name" value="TPR-like"/>
    <property type="match status" value="2"/>
</dbReference>
<reference evidence="3 4" key="1">
    <citation type="submission" date="2019-01" db="EMBL/GenBank/DDBJ databases">
        <title>Nuclear Genome Assembly of the Microalgal Biofuel strain Nannochloropsis salina CCMP1776.</title>
        <authorList>
            <person name="Hovde B."/>
        </authorList>
    </citation>
    <scope>NUCLEOTIDE SEQUENCE [LARGE SCALE GENOMIC DNA]</scope>
    <source>
        <strain evidence="3 4">CCMP1776</strain>
    </source>
</reference>
<dbReference type="GO" id="GO:0017148">
    <property type="term" value="P:negative regulation of translation"/>
    <property type="evidence" value="ECO:0007669"/>
    <property type="project" value="TreeGrafter"/>
</dbReference>
<dbReference type="GO" id="GO:0006402">
    <property type="term" value="P:mRNA catabolic process"/>
    <property type="evidence" value="ECO:0007669"/>
    <property type="project" value="TreeGrafter"/>
</dbReference>
<evidence type="ECO:0000313" key="4">
    <source>
        <dbReference type="Proteomes" id="UP000355283"/>
    </source>
</evidence>
<keyword evidence="4" id="KW-1185">Reference proteome</keyword>
<dbReference type="OrthoDB" id="191579at2759"/>
<dbReference type="AlphaFoldDB" id="A0A4D9CTP2"/>
<sequence length="834" mass="88888">MSGSGNASLACQARAFYGVGKYEKALECLQQLSMQPGGGDDPRLQGNLVLTEHAKGGFKRPLIIKDRITTLRNSLKTRSEKVGSVQGAFRAKESLRLDAEDEDADEDADDTETDTSVLLYNLAALNFHEKQYGASQHILHALFARIEVLEEPLAVQVCFLFLDVLLHSARGNIHTVKDRERLSHNTAALLAYLERPHAFTSTALAASEMEDKNGNGSADSLVGSGKGLETAEFTFRMHLYKAKVRLLLRDIKSSKKELKSALEIFQRELRPNPADPSASGKGGTLGGGDSDDEVAAAASTAATAGNTLMGGYDASLPPAGVANVAGLYLKANLEYLRQNYRKALKLLASCHRGEDGAMRAAYLNDMGCLHSKMGLHSVALQYFQRAVASSGQDRPASANGSPAGETPGMPLLPGGRPLETDGRVLPHTFCEIAYNTGLQLLILGRSVQAFRCFENASLVFYNRPRVWLRMAECCVHAYREEEGRREGPVRDRLVRRVLGRGPHRRLVLATRRGGDCREFQGGDGARGAAGGGLDGSVGEDARGRCTLLYAVKCLQNALYLLSVASQGGGRSRLPMTSLLGGSKLAGAGDTGGDGGSLDTSNGSVGGGEQHETVALGGSTGAASASADKKRASWQEQGDAQVEQVVLLTLSYVYLCLHEPVLALHYAELLLTRGAGWAEDEGNRVAARTYAAEALCVLGRPDEALKHLLPGGTPLSEEAGVSSLQKQCQAESKRVVVTAESFLPPEHFAARARCALHLNLANVYLLQNNLAAAEKCVGLGLAACPTSPDALRSLVFILLRTGNTSAALEALKSRRPLSLSVPPASSTMPPLPVQR</sequence>
<dbReference type="PANTHER" id="PTHR12979">
    <property type="entry name" value="CCR4-NOT TRANSCRIPTION COMPLEX SUBUNIT 10"/>
    <property type="match status" value="1"/>
</dbReference>
<feature type="region of interest" description="Disordered" evidence="2">
    <location>
        <begin position="269"/>
        <end position="292"/>
    </location>
</feature>
<dbReference type="InterPro" id="IPR011990">
    <property type="entry name" value="TPR-like_helical_dom_sf"/>
</dbReference>
<dbReference type="SMART" id="SM00028">
    <property type="entry name" value="TPR"/>
    <property type="match status" value="5"/>
</dbReference>
<comment type="caution">
    <text evidence="3">The sequence shown here is derived from an EMBL/GenBank/DDBJ whole genome shotgun (WGS) entry which is preliminary data.</text>
</comment>
<dbReference type="Proteomes" id="UP000355283">
    <property type="component" value="Unassembled WGS sequence"/>
</dbReference>
<dbReference type="InterPro" id="IPR039740">
    <property type="entry name" value="CNOT10"/>
</dbReference>
<proteinExistence type="inferred from homology"/>
<evidence type="ECO:0000256" key="2">
    <source>
        <dbReference type="SAM" id="MobiDB-lite"/>
    </source>
</evidence>
<dbReference type="EMBL" id="SDOX01000183">
    <property type="protein sequence ID" value="TFJ80068.1"/>
    <property type="molecule type" value="Genomic_DNA"/>
</dbReference>
<evidence type="ECO:0008006" key="5">
    <source>
        <dbReference type="Google" id="ProtNLM"/>
    </source>
</evidence>